<evidence type="ECO:0000256" key="7">
    <source>
        <dbReference type="PROSITE-ProRule" id="PRU01373"/>
    </source>
</evidence>
<keyword evidence="11" id="KW-1185">Reference proteome</keyword>
<name>A0A3S2V334_9SPHI</name>
<comment type="pathway">
    <text evidence="1 7">Cell wall biogenesis; peptidoglycan biosynthesis.</text>
</comment>
<evidence type="ECO:0000256" key="3">
    <source>
        <dbReference type="ARBA" id="ARBA00022679"/>
    </source>
</evidence>
<sequence length="257" mass="29135">MSTLTTLVKALCVGLCLCITIFNTSFVVEKDFLEKQKSNIRVKTAYTDKEKLINQRLAPFNISLNNINILITAFKAEQQLIVYVKKPSDARYQRFASYDICSRSGMLGPKRRRGDGQVPEGFYYIDRFNPASNFYLSLGLNYPNQADKIRAGNNDPGNDIFIHGSCVTIGCMPMTDNLIKEIYVLAIQAHHSGQLRIPVYVFPYRFDGVSSTAFAAPYQQDKPTIAFWNTLRSGYNRFISTKQELAVRIDNKGAYTF</sequence>
<evidence type="ECO:0000256" key="5">
    <source>
        <dbReference type="ARBA" id="ARBA00022984"/>
    </source>
</evidence>
<dbReference type="RefSeq" id="WP_127704401.1">
    <property type="nucleotide sequence ID" value="NZ_SACK01000002.1"/>
</dbReference>
<dbReference type="GO" id="GO:0008360">
    <property type="term" value="P:regulation of cell shape"/>
    <property type="evidence" value="ECO:0007669"/>
    <property type="project" value="UniProtKB-UniRule"/>
</dbReference>
<evidence type="ECO:0000256" key="1">
    <source>
        <dbReference type="ARBA" id="ARBA00004752"/>
    </source>
</evidence>
<proteinExistence type="inferred from homology"/>
<dbReference type="GO" id="GO:0004180">
    <property type="term" value="F:carboxypeptidase activity"/>
    <property type="evidence" value="ECO:0007669"/>
    <property type="project" value="UniProtKB-ARBA"/>
</dbReference>
<accession>A0A3S2V334</accession>
<comment type="caution">
    <text evidence="10">The sequence shown here is derived from an EMBL/GenBank/DDBJ whole genome shotgun (WGS) entry which is preliminary data.</text>
</comment>
<comment type="similarity">
    <text evidence="2">Belongs to the YkuD family.</text>
</comment>
<reference evidence="10 11" key="1">
    <citation type="submission" date="2019-01" db="EMBL/GenBank/DDBJ databases">
        <authorList>
            <person name="Chen W.-M."/>
        </authorList>
    </citation>
    <scope>NUCLEOTIDE SEQUENCE [LARGE SCALE GENOMIC DNA]</scope>
    <source>
        <strain evidence="10 11">YBJ-36</strain>
    </source>
</reference>
<gene>
    <name evidence="10" type="ORF">EOD41_08790</name>
</gene>
<feature type="transmembrane region" description="Helical" evidence="8">
    <location>
        <begin position="6"/>
        <end position="28"/>
    </location>
</feature>
<keyword evidence="4 7" id="KW-0133">Cell shape</keyword>
<dbReference type="Proteomes" id="UP000282759">
    <property type="component" value="Unassembled WGS sequence"/>
</dbReference>
<feature type="active site" description="Nucleophile" evidence="7">
    <location>
        <position position="171"/>
    </location>
</feature>
<keyword evidence="3" id="KW-0808">Transferase</keyword>
<evidence type="ECO:0000256" key="2">
    <source>
        <dbReference type="ARBA" id="ARBA00005992"/>
    </source>
</evidence>
<dbReference type="PANTHER" id="PTHR36699:SF1">
    <property type="entry name" value="L,D-TRANSPEPTIDASE YAFK-RELATED"/>
    <property type="match status" value="1"/>
</dbReference>
<keyword evidence="8" id="KW-1133">Transmembrane helix</keyword>
<feature type="active site" description="Proton donor/acceptor" evidence="7">
    <location>
        <position position="163"/>
    </location>
</feature>
<evidence type="ECO:0000256" key="6">
    <source>
        <dbReference type="ARBA" id="ARBA00023316"/>
    </source>
</evidence>
<protein>
    <recommendedName>
        <fullName evidence="9">L,D-TPase catalytic domain-containing protein</fullName>
    </recommendedName>
</protein>
<dbReference type="UniPathway" id="UPA00219"/>
<keyword evidence="5 7" id="KW-0573">Peptidoglycan synthesis</keyword>
<organism evidence="10 11">
    <name type="scientific">Mucilaginibacter limnophilus</name>
    <dbReference type="NCBI Taxonomy" id="1932778"/>
    <lineage>
        <taxon>Bacteria</taxon>
        <taxon>Pseudomonadati</taxon>
        <taxon>Bacteroidota</taxon>
        <taxon>Sphingobacteriia</taxon>
        <taxon>Sphingobacteriales</taxon>
        <taxon>Sphingobacteriaceae</taxon>
        <taxon>Mucilaginibacter</taxon>
    </lineage>
</organism>
<dbReference type="EMBL" id="SACK01000002">
    <property type="protein sequence ID" value="RVU02036.1"/>
    <property type="molecule type" value="Genomic_DNA"/>
</dbReference>
<dbReference type="InterPro" id="IPR038063">
    <property type="entry name" value="Transpep_catalytic_dom"/>
</dbReference>
<evidence type="ECO:0000256" key="4">
    <source>
        <dbReference type="ARBA" id="ARBA00022960"/>
    </source>
</evidence>
<evidence type="ECO:0000259" key="9">
    <source>
        <dbReference type="PROSITE" id="PS52029"/>
    </source>
</evidence>
<dbReference type="CDD" id="cd16913">
    <property type="entry name" value="YkuD_like"/>
    <property type="match status" value="1"/>
</dbReference>
<keyword evidence="8" id="KW-0472">Membrane</keyword>
<feature type="domain" description="L,D-TPase catalytic" evidence="9">
    <location>
        <begin position="69"/>
        <end position="202"/>
    </location>
</feature>
<dbReference type="GO" id="GO:0071555">
    <property type="term" value="P:cell wall organization"/>
    <property type="evidence" value="ECO:0007669"/>
    <property type="project" value="UniProtKB-UniRule"/>
</dbReference>
<dbReference type="AlphaFoldDB" id="A0A3S2V334"/>
<dbReference type="InterPro" id="IPR005490">
    <property type="entry name" value="LD_TPept_cat_dom"/>
</dbReference>
<evidence type="ECO:0000313" key="10">
    <source>
        <dbReference type="EMBL" id="RVU02036.1"/>
    </source>
</evidence>
<dbReference type="Pfam" id="PF03734">
    <property type="entry name" value="YkuD"/>
    <property type="match status" value="1"/>
</dbReference>
<dbReference type="GO" id="GO:0009252">
    <property type="term" value="P:peptidoglycan biosynthetic process"/>
    <property type="evidence" value="ECO:0007669"/>
    <property type="project" value="UniProtKB-UniPathway"/>
</dbReference>
<keyword evidence="6 7" id="KW-0961">Cell wall biogenesis/degradation</keyword>
<dbReference type="PROSITE" id="PS52029">
    <property type="entry name" value="LD_TPASE"/>
    <property type="match status" value="1"/>
</dbReference>
<dbReference type="OrthoDB" id="9809748at2"/>
<evidence type="ECO:0000256" key="8">
    <source>
        <dbReference type="SAM" id="Phobius"/>
    </source>
</evidence>
<keyword evidence="8" id="KW-0812">Transmembrane</keyword>
<dbReference type="PANTHER" id="PTHR36699">
    <property type="entry name" value="LD-TRANSPEPTIDASE"/>
    <property type="match status" value="1"/>
</dbReference>
<evidence type="ECO:0000313" key="11">
    <source>
        <dbReference type="Proteomes" id="UP000282759"/>
    </source>
</evidence>
<dbReference type="GO" id="GO:0016740">
    <property type="term" value="F:transferase activity"/>
    <property type="evidence" value="ECO:0007669"/>
    <property type="project" value="UniProtKB-KW"/>
</dbReference>
<dbReference type="SUPFAM" id="SSF141523">
    <property type="entry name" value="L,D-transpeptidase catalytic domain-like"/>
    <property type="match status" value="1"/>
</dbReference>